<dbReference type="CDD" id="cd03801">
    <property type="entry name" value="GT4_PimA-like"/>
    <property type="match status" value="1"/>
</dbReference>
<reference evidence="6 7" key="1">
    <citation type="submission" date="2017-11" db="EMBL/GenBank/DDBJ databases">
        <title>Genomic Encyclopedia of Archaeal and Bacterial Type Strains, Phase II (KMG-II): From Individual Species to Whole Genera.</title>
        <authorList>
            <person name="Goeker M."/>
        </authorList>
    </citation>
    <scope>NUCLEOTIDE SEQUENCE [LARGE SCALE GENOMIC DNA]</scope>
    <source>
        <strain evidence="6 7">DSM 22413</strain>
    </source>
</reference>
<evidence type="ECO:0000259" key="4">
    <source>
        <dbReference type="Pfam" id="PF00534"/>
    </source>
</evidence>
<protein>
    <recommendedName>
        <fullName evidence="1">D-inositol 3-phosphate glycosyltransferase</fullName>
    </recommendedName>
</protein>
<evidence type="ECO:0000259" key="5">
    <source>
        <dbReference type="Pfam" id="PF13439"/>
    </source>
</evidence>
<evidence type="ECO:0000313" key="7">
    <source>
        <dbReference type="Proteomes" id="UP000231586"/>
    </source>
</evidence>
<dbReference type="OrthoDB" id="509705at2"/>
<feature type="domain" description="Glycosyltransferase subfamily 4-like N-terminal" evidence="5">
    <location>
        <begin position="218"/>
        <end position="389"/>
    </location>
</feature>
<comment type="caution">
    <text evidence="6">The sequence shown here is derived from an EMBL/GenBank/DDBJ whole genome shotgun (WGS) entry which is preliminary data.</text>
</comment>
<keyword evidence="2" id="KW-0328">Glycosyltransferase</keyword>
<dbReference type="SUPFAM" id="SSF53756">
    <property type="entry name" value="UDP-Glycosyltransferase/glycogen phosphorylase"/>
    <property type="match status" value="1"/>
</dbReference>
<dbReference type="Pfam" id="PF00534">
    <property type="entry name" value="Glycos_transf_1"/>
    <property type="match status" value="1"/>
</dbReference>
<dbReference type="Gene3D" id="3.40.50.2000">
    <property type="entry name" value="Glycogen Phosphorylase B"/>
    <property type="match status" value="2"/>
</dbReference>
<dbReference type="AlphaFoldDB" id="A0A2M8WTI7"/>
<evidence type="ECO:0000256" key="2">
    <source>
        <dbReference type="ARBA" id="ARBA00022676"/>
    </source>
</evidence>
<evidence type="ECO:0000256" key="1">
    <source>
        <dbReference type="ARBA" id="ARBA00021292"/>
    </source>
</evidence>
<dbReference type="EMBL" id="PGTZ01000007">
    <property type="protein sequence ID" value="PJI94262.1"/>
    <property type="molecule type" value="Genomic_DNA"/>
</dbReference>
<feature type="domain" description="Glycosyl transferase family 1" evidence="4">
    <location>
        <begin position="399"/>
        <end position="567"/>
    </location>
</feature>
<gene>
    <name evidence="6" type="ORF">CLV34_1750</name>
</gene>
<dbReference type="InterPro" id="IPR028098">
    <property type="entry name" value="Glyco_trans_4-like_N"/>
</dbReference>
<evidence type="ECO:0000256" key="3">
    <source>
        <dbReference type="ARBA" id="ARBA00022679"/>
    </source>
</evidence>
<name>A0A2M8WTI7_9MICO</name>
<dbReference type="GO" id="GO:0016758">
    <property type="term" value="F:hexosyltransferase activity"/>
    <property type="evidence" value="ECO:0007669"/>
    <property type="project" value="TreeGrafter"/>
</dbReference>
<dbReference type="PANTHER" id="PTHR45947:SF3">
    <property type="entry name" value="SULFOQUINOVOSYL TRANSFERASE SQD2"/>
    <property type="match status" value="1"/>
</dbReference>
<dbReference type="InterPro" id="IPR050194">
    <property type="entry name" value="Glycosyltransferase_grp1"/>
</dbReference>
<dbReference type="RefSeq" id="WP_100349819.1">
    <property type="nucleotide sequence ID" value="NZ_PGTZ01000007.1"/>
</dbReference>
<dbReference type="Pfam" id="PF13439">
    <property type="entry name" value="Glyco_transf_4"/>
    <property type="match status" value="1"/>
</dbReference>
<proteinExistence type="predicted"/>
<organism evidence="6 7">
    <name type="scientific">Luteimicrobium subarcticum</name>
    <dbReference type="NCBI Taxonomy" id="620910"/>
    <lineage>
        <taxon>Bacteria</taxon>
        <taxon>Bacillati</taxon>
        <taxon>Actinomycetota</taxon>
        <taxon>Actinomycetes</taxon>
        <taxon>Micrococcales</taxon>
        <taxon>Luteimicrobium</taxon>
    </lineage>
</organism>
<sequence>MTPPPSVPTTASPARPSRAASLLLALDVLHAQWVQDPLVALVRVLRAAPRGAVVRLARAPGLLGALAAGATGRADEAGDRLRAHAGRGRGAARAAARGAVALHDDPTAAFAWARVGAVRGRRDLRAHVAVLASAGHVGEAVDALAGSSRRRDRRLRDLLSGELAALAPAPAAALQPGLRPGPERGDVGAAAAGPAPTVVHAVTNALPEVQAGYTLRTHGIAAAQVRAGTRAIVVPRGGFPVTAGALRAAPRVVVDGVTSLRRIPPSLPRREDERLAADAAALADLARREGAGVVHAHSSYLNARVALGARALVDVPVVYEVRGFLEETWASRGGDVTADRYVLARASESQAMLAADHVVTISEGMAQDIRDRGVPAERVTVVPNSVDDAFLAPPPDAAALRRRLGIPADAPVVGIVSTLNAYEGVDVLVEAAARATTSTPLHLLVVGDGPERARLAAQAQAALGERAHVVGRVPHAAVREYFAAIDLFAVPRLDLSVTAKVTPIKPLEAMATSRPVVASDLAPLREIVQEGETGWFARPGDADDLARVLGDALADPAELARRGAAARVWVASERTWARSAAVYAEVYAAAASRRRPGHGPGPASPSPR</sequence>
<evidence type="ECO:0000313" key="6">
    <source>
        <dbReference type="EMBL" id="PJI94262.1"/>
    </source>
</evidence>
<accession>A0A2M8WTI7</accession>
<dbReference type="InterPro" id="IPR001296">
    <property type="entry name" value="Glyco_trans_1"/>
</dbReference>
<dbReference type="GO" id="GO:1901137">
    <property type="term" value="P:carbohydrate derivative biosynthetic process"/>
    <property type="evidence" value="ECO:0007669"/>
    <property type="project" value="UniProtKB-ARBA"/>
</dbReference>
<dbReference type="Proteomes" id="UP000231586">
    <property type="component" value="Unassembled WGS sequence"/>
</dbReference>
<keyword evidence="7" id="KW-1185">Reference proteome</keyword>
<keyword evidence="3 6" id="KW-0808">Transferase</keyword>
<dbReference type="PANTHER" id="PTHR45947">
    <property type="entry name" value="SULFOQUINOVOSYL TRANSFERASE SQD2"/>
    <property type="match status" value="1"/>
</dbReference>